<protein>
    <submittedName>
        <fullName evidence="1">Uncharacterized protein</fullName>
    </submittedName>
</protein>
<dbReference type="AlphaFoldDB" id="A0A6J8AQU8"/>
<dbReference type="EMBL" id="CACVKT020001843">
    <property type="protein sequence ID" value="CAC5372243.1"/>
    <property type="molecule type" value="Genomic_DNA"/>
</dbReference>
<proteinExistence type="predicted"/>
<sequence length="220" mass="24999">MPISFPNVQIRFGNVMVPYDSVKLKFRQTPIPDLISTVLEYRLGKLKVNKGSLLLDGHLYKTCSSDDHQTSTLLLDGHQYKTCSSDNHQTSTLLLECHLFKTYPSDDHQTNTLLLDGLLYKTCSSDDHQNSTLLLDGHLYETCSSDDHQNSTLLLDGHLYKTYSSDDQLCKTCSSKITRTAHDFQMIKTDLKKDHQYTENILLIITSVHNRIVVTTNTES</sequence>
<reference evidence="1 2" key="1">
    <citation type="submission" date="2020-06" db="EMBL/GenBank/DDBJ databases">
        <authorList>
            <person name="Li R."/>
            <person name="Bekaert M."/>
        </authorList>
    </citation>
    <scope>NUCLEOTIDE SEQUENCE [LARGE SCALE GENOMIC DNA]</scope>
    <source>
        <strain evidence="2">wild</strain>
    </source>
</reference>
<dbReference type="OrthoDB" id="6363454at2759"/>
<evidence type="ECO:0000313" key="2">
    <source>
        <dbReference type="Proteomes" id="UP000507470"/>
    </source>
</evidence>
<accession>A0A6J8AQU8</accession>
<name>A0A6J8AQU8_MYTCO</name>
<keyword evidence="2" id="KW-1185">Reference proteome</keyword>
<evidence type="ECO:0000313" key="1">
    <source>
        <dbReference type="EMBL" id="CAC5372243.1"/>
    </source>
</evidence>
<organism evidence="1 2">
    <name type="scientific">Mytilus coruscus</name>
    <name type="common">Sea mussel</name>
    <dbReference type="NCBI Taxonomy" id="42192"/>
    <lineage>
        <taxon>Eukaryota</taxon>
        <taxon>Metazoa</taxon>
        <taxon>Spiralia</taxon>
        <taxon>Lophotrochozoa</taxon>
        <taxon>Mollusca</taxon>
        <taxon>Bivalvia</taxon>
        <taxon>Autobranchia</taxon>
        <taxon>Pteriomorphia</taxon>
        <taxon>Mytilida</taxon>
        <taxon>Mytiloidea</taxon>
        <taxon>Mytilidae</taxon>
        <taxon>Mytilinae</taxon>
        <taxon>Mytilus</taxon>
    </lineage>
</organism>
<gene>
    <name evidence="1" type="ORF">MCOR_10399</name>
</gene>
<dbReference type="Proteomes" id="UP000507470">
    <property type="component" value="Unassembled WGS sequence"/>
</dbReference>